<proteinExistence type="predicted"/>
<dbReference type="InterPro" id="IPR019181">
    <property type="entry name" value="LSM12_ABD"/>
</dbReference>
<name>A0A914BUC3_9BILA</name>
<evidence type="ECO:0000313" key="3">
    <source>
        <dbReference type="Proteomes" id="UP000887540"/>
    </source>
</evidence>
<accession>A0A914BUC3</accession>
<dbReference type="PROSITE" id="PS52001">
    <property type="entry name" value="AD"/>
    <property type="match status" value="1"/>
</dbReference>
<dbReference type="PANTHER" id="PTHR13542">
    <property type="entry name" value="LSM12 HOMOLOG"/>
    <property type="match status" value="1"/>
</dbReference>
<feature type="compositionally biased region" description="Low complexity" evidence="1">
    <location>
        <begin position="17"/>
        <end position="26"/>
    </location>
</feature>
<dbReference type="Pfam" id="PF09793">
    <property type="entry name" value="AD"/>
    <property type="match status" value="1"/>
</dbReference>
<reference evidence="4" key="1">
    <citation type="submission" date="2022-11" db="UniProtKB">
        <authorList>
            <consortium name="WormBaseParasite"/>
        </authorList>
    </citation>
    <scope>IDENTIFICATION</scope>
</reference>
<dbReference type="InterPro" id="IPR047574">
    <property type="entry name" value="AD"/>
</dbReference>
<feature type="domain" description="AD" evidence="2">
    <location>
        <begin position="104"/>
        <end position="200"/>
    </location>
</feature>
<feature type="region of interest" description="Disordered" evidence="1">
    <location>
        <begin position="193"/>
        <end position="213"/>
    </location>
</feature>
<evidence type="ECO:0000259" key="2">
    <source>
        <dbReference type="PROSITE" id="PS52001"/>
    </source>
</evidence>
<organism evidence="3 4">
    <name type="scientific">Acrobeloides nanus</name>
    <dbReference type="NCBI Taxonomy" id="290746"/>
    <lineage>
        <taxon>Eukaryota</taxon>
        <taxon>Metazoa</taxon>
        <taxon>Ecdysozoa</taxon>
        <taxon>Nematoda</taxon>
        <taxon>Chromadorea</taxon>
        <taxon>Rhabditida</taxon>
        <taxon>Tylenchina</taxon>
        <taxon>Cephalobomorpha</taxon>
        <taxon>Cephaloboidea</taxon>
        <taxon>Cephalobidae</taxon>
        <taxon>Acrobeloides</taxon>
    </lineage>
</organism>
<feature type="region of interest" description="Disordered" evidence="1">
    <location>
        <begin position="1"/>
        <end position="34"/>
    </location>
</feature>
<dbReference type="AlphaFoldDB" id="A0A914BUC3"/>
<dbReference type="Proteomes" id="UP000887540">
    <property type="component" value="Unplaced"/>
</dbReference>
<dbReference type="WBParaSite" id="ACRNAN_Path_1005.g3872.t1">
    <property type="protein sequence ID" value="ACRNAN_Path_1005.g3872.t1"/>
    <property type="gene ID" value="ACRNAN_Path_1005.g3872"/>
</dbReference>
<evidence type="ECO:0000313" key="4">
    <source>
        <dbReference type="WBParaSite" id="ACRNAN_Path_1005.g3872.t1"/>
    </source>
</evidence>
<evidence type="ECO:0000256" key="1">
    <source>
        <dbReference type="SAM" id="MobiDB-lite"/>
    </source>
</evidence>
<dbReference type="SMART" id="SM00995">
    <property type="entry name" value="AD"/>
    <property type="match status" value="1"/>
</dbReference>
<dbReference type="InterPro" id="IPR039683">
    <property type="entry name" value="Lsm12-like"/>
</dbReference>
<keyword evidence="3" id="KW-1185">Reference proteome</keyword>
<sequence>MRKSPSKSADSPKRHASNGSSPSSGSMEKDDDPLFKPGDVLECVTKNDRDAKVIGQVLCYDRALGILVLREEQNKMTLMRFLNMSHILNIIKREPAPEDYASELPDSSEAAEQRLKKSEAEKRAIFIDEVSRDAIETFVCLKKILDDVVWQEKDIKILKRVLVKEPYDLDSVEALDSSSKTLQAVEQVKKILSQKSSRRANSDPPPDLLRRRRQGYCEVRLDPEETVRLGDDENAPLTPLPLIQFEIVEDENANASTPMIKKSFTFLPLSRNFT</sequence>
<protein>
    <submittedName>
        <fullName evidence="4">AD domain-containing protein</fullName>
    </submittedName>
</protein>